<reference evidence="3" key="1">
    <citation type="submission" date="2016-07" db="EMBL/GenBank/DDBJ databases">
        <title>Nontailed viruses are major unrecognized killers of bacteria in the ocean.</title>
        <authorList>
            <person name="Kauffman K."/>
            <person name="Hussain F."/>
            <person name="Yang J."/>
            <person name="Arevalo P."/>
            <person name="Brown J."/>
            <person name="Cutler M."/>
            <person name="Kelly L."/>
            <person name="Polz M.F."/>
        </authorList>
    </citation>
    <scope>NUCLEOTIDE SEQUENCE [LARGE SCALE GENOMIC DNA]</scope>
    <source>
        <strain evidence="3">10N.222.48.A2</strain>
    </source>
</reference>
<proteinExistence type="predicted"/>
<evidence type="ECO:0000313" key="2">
    <source>
        <dbReference type="EMBL" id="TKG28016.1"/>
    </source>
</evidence>
<dbReference type="Proteomes" id="UP000235579">
    <property type="component" value="Unassembled WGS sequence"/>
</dbReference>
<evidence type="ECO:0000313" key="1">
    <source>
        <dbReference type="EMBL" id="PMP17778.1"/>
    </source>
</evidence>
<organism evidence="1 3">
    <name type="scientific">Vibrio tasmaniensis</name>
    <dbReference type="NCBI Taxonomy" id="212663"/>
    <lineage>
        <taxon>Bacteria</taxon>
        <taxon>Pseudomonadati</taxon>
        <taxon>Pseudomonadota</taxon>
        <taxon>Gammaproteobacteria</taxon>
        <taxon>Vibrionales</taxon>
        <taxon>Vibrionaceae</taxon>
        <taxon>Vibrio</taxon>
    </lineage>
</organism>
<sequence length="400" mass="45229">MSDSAIDIPVQNLVSPIGEDLELILFKAKEGISKKSDVYEGIMLYQEWSEHFGVEANSDELDEKFKSQRDVDSKRVKGLTEYFNSRKDTSLPGVNIFICDLDVIEEFSVGNRQMVRAVIPADTSRIVSDGQGRTENNRLLMQNSKAEFGDFTIGFKLIVTHTNSIWESRQFVRQHFSDFNGTSSKPSSSTSLLFDLSTPLGRIMNDLLEIHIEKMNCDVADLISLHGKTKKQSKLWTFAQFYDFILAFFGYSKKDLNTLLVSKPSLETSLTSTARDLISYLFNTLPLELLGNEGWKERSDKLVFNKAIFAYAVAKLAKSVFENHIEEGKSGPVDYTVLDKLNSLPLETLDDKLWLTKGISYESTLRSKRVVKINKDSAVKMNLGRLLCSKLRVPQTLDLV</sequence>
<evidence type="ECO:0000313" key="4">
    <source>
        <dbReference type="Proteomes" id="UP000308018"/>
    </source>
</evidence>
<reference evidence="1" key="2">
    <citation type="submission" date="2016-07" db="EMBL/GenBank/DDBJ databases">
        <authorList>
            <person name="Wan K."/>
            <person name="Booth B."/>
            <person name="Spirohn K."/>
            <person name="Hao T."/>
            <person name="Hu Y."/>
            <person name="Calderwood M."/>
            <person name="Hill D."/>
            <person name="Mohr S."/>
            <person name="Vidal M."/>
            <person name="Celniker S."/>
            <person name="Perrimon N."/>
        </authorList>
    </citation>
    <scope>NUCLEOTIDE SEQUENCE</scope>
    <source>
        <strain evidence="1">10N.222.48.A2</strain>
    </source>
</reference>
<reference evidence="1" key="3">
    <citation type="journal article" date="2018" name="Nature">
        <title>A major lineage of non-tailed dsDNA viruses as unrecognized killers of marine bacteria.</title>
        <authorList>
            <person name="Kauffman K.M."/>
            <person name="Hussain F.A."/>
            <person name="Yang J."/>
            <person name="Arevalo P."/>
            <person name="Brown J.M."/>
            <person name="Chang W.K."/>
            <person name="VanInsberghe D."/>
            <person name="Elsherbini J."/>
            <person name="Sharma R.S."/>
            <person name="Cutler M.B."/>
            <person name="Kelly L."/>
            <person name="Polz M.F."/>
        </authorList>
    </citation>
    <scope>NUCLEOTIDE SEQUENCE</scope>
    <source>
        <strain evidence="1">10N.222.48.A2</strain>
    </source>
</reference>
<reference evidence="2 4" key="4">
    <citation type="submission" date="2019-04" db="EMBL/GenBank/DDBJ databases">
        <title>A reverse ecology approach based on a biological definition of microbial populations.</title>
        <authorList>
            <person name="Arevalo P."/>
            <person name="Vaninsberghe D."/>
            <person name="Elsherbini J."/>
            <person name="Gore J."/>
            <person name="Polz M."/>
        </authorList>
    </citation>
    <scope>NUCLEOTIDE SEQUENCE [LARGE SCALE GENOMIC DNA]</scope>
    <source>
        <strain evidence="2 4">10N.222.45.A8</strain>
    </source>
</reference>
<dbReference type="InterPro" id="IPR017642">
    <property type="entry name" value="DNA_S_mod_DndB"/>
</dbReference>
<name>A0A2N7NNB1_9VIBR</name>
<dbReference type="Pfam" id="PF14072">
    <property type="entry name" value="DndB"/>
    <property type="match status" value="1"/>
</dbReference>
<gene>
    <name evidence="1" type="ORF">BCS92_05060</name>
    <name evidence="2" type="ORF">FC057_22780</name>
</gene>
<dbReference type="EMBL" id="SYVV01000043">
    <property type="protein sequence ID" value="TKG28016.1"/>
    <property type="molecule type" value="Genomic_DNA"/>
</dbReference>
<dbReference type="InterPro" id="IPR017601">
    <property type="entry name" value="DGQHR-contain_dom"/>
</dbReference>
<dbReference type="Proteomes" id="UP000308018">
    <property type="component" value="Unassembled WGS sequence"/>
</dbReference>
<dbReference type="EMBL" id="MDBP01000014">
    <property type="protein sequence ID" value="PMP17778.1"/>
    <property type="molecule type" value="Genomic_DNA"/>
</dbReference>
<dbReference type="AlphaFoldDB" id="A0A2N7NNB1"/>
<protein>
    <submittedName>
        <fullName evidence="2">DGQHR domain-containing protein</fullName>
    </submittedName>
</protein>
<comment type="caution">
    <text evidence="1">The sequence shown here is derived from an EMBL/GenBank/DDBJ whole genome shotgun (WGS) entry which is preliminary data.</text>
</comment>
<accession>A0A2N7NNB1</accession>
<dbReference type="NCBIfam" id="TIGR03187">
    <property type="entry name" value="DGQHR"/>
    <property type="match status" value="1"/>
</dbReference>
<dbReference type="RefSeq" id="WP_102257425.1">
    <property type="nucleotide sequence ID" value="NZ_MDBG01000002.1"/>
</dbReference>
<evidence type="ECO:0000313" key="3">
    <source>
        <dbReference type="Proteomes" id="UP000235579"/>
    </source>
</evidence>